<dbReference type="InParanoid" id="I2H6F9"/>
<organism evidence="4 5">
    <name type="scientific">Henningerozyma blattae (strain ATCC 34711 / CBS 6284 / DSM 70876 / NBRC 10599 / NRRL Y-10934 / UCD 77-7)</name>
    <name type="common">Yeast</name>
    <name type="synonym">Tetrapisispora blattae</name>
    <dbReference type="NCBI Taxonomy" id="1071380"/>
    <lineage>
        <taxon>Eukaryota</taxon>
        <taxon>Fungi</taxon>
        <taxon>Dikarya</taxon>
        <taxon>Ascomycota</taxon>
        <taxon>Saccharomycotina</taxon>
        <taxon>Saccharomycetes</taxon>
        <taxon>Saccharomycetales</taxon>
        <taxon>Saccharomycetaceae</taxon>
        <taxon>Henningerozyma</taxon>
    </lineage>
</organism>
<keyword evidence="5" id="KW-1185">Reference proteome</keyword>
<dbReference type="GeneID" id="14497070"/>
<dbReference type="Proteomes" id="UP000002866">
    <property type="component" value="Chromosome 6"/>
</dbReference>
<gene>
    <name evidence="4" type="primary">TBLA0F04280</name>
    <name evidence="4" type="ORF">TBLA_0F04280</name>
</gene>
<feature type="domain" description="Flavodoxin-like fold" evidence="3">
    <location>
        <begin position="24"/>
        <end position="179"/>
    </location>
</feature>
<keyword evidence="2" id="KW-0560">Oxidoreductase</keyword>
<dbReference type="SUPFAM" id="SSF52218">
    <property type="entry name" value="Flavoproteins"/>
    <property type="match status" value="1"/>
</dbReference>
<dbReference type="GO" id="GO:0005829">
    <property type="term" value="C:cytosol"/>
    <property type="evidence" value="ECO:0007669"/>
    <property type="project" value="TreeGrafter"/>
</dbReference>
<proteinExistence type="inferred from homology"/>
<dbReference type="InterPro" id="IPR003680">
    <property type="entry name" value="Flavodoxin_fold"/>
</dbReference>
<evidence type="ECO:0000256" key="2">
    <source>
        <dbReference type="ARBA" id="ARBA00023002"/>
    </source>
</evidence>
<dbReference type="OrthoDB" id="26889at2759"/>
<dbReference type="AlphaFoldDB" id="I2H6F9"/>
<dbReference type="KEGG" id="tbl:TBLA_0F04280"/>
<dbReference type="OMA" id="YWWSMPA"/>
<dbReference type="eggNOG" id="ENOG502QRQH">
    <property type="taxonomic scope" value="Eukaryota"/>
</dbReference>
<comment type="similarity">
    <text evidence="1">Belongs to the NAD(P)H dehydrogenase (quinone) family.</text>
</comment>
<dbReference type="HOGENOM" id="CLU_058643_2_1_1"/>
<dbReference type="RefSeq" id="XP_004181480.1">
    <property type="nucleotide sequence ID" value="XM_004181432.1"/>
</dbReference>
<evidence type="ECO:0000313" key="4">
    <source>
        <dbReference type="EMBL" id="CCH61961.1"/>
    </source>
</evidence>
<evidence type="ECO:0000256" key="1">
    <source>
        <dbReference type="ARBA" id="ARBA00006252"/>
    </source>
</evidence>
<dbReference type="InterPro" id="IPR051545">
    <property type="entry name" value="NAD(P)H_dehydrogenase_qn"/>
</dbReference>
<protein>
    <recommendedName>
        <fullName evidence="3">Flavodoxin-like fold domain-containing protein</fullName>
    </recommendedName>
</protein>
<dbReference type="PANTHER" id="PTHR10204">
    <property type="entry name" value="NAD P H OXIDOREDUCTASE-RELATED"/>
    <property type="match status" value="1"/>
</dbReference>
<dbReference type="InterPro" id="IPR029039">
    <property type="entry name" value="Flavoprotein-like_sf"/>
</dbReference>
<reference evidence="4 5" key="1">
    <citation type="journal article" date="2011" name="Proc. Natl. Acad. Sci. U.S.A.">
        <title>Evolutionary erosion of yeast sex chromosomes by mating-type switching accidents.</title>
        <authorList>
            <person name="Gordon J.L."/>
            <person name="Armisen D."/>
            <person name="Proux-Wera E."/>
            <person name="Oheigeartaigh S.S."/>
            <person name="Byrne K.P."/>
            <person name="Wolfe K.H."/>
        </authorList>
    </citation>
    <scope>NUCLEOTIDE SEQUENCE [LARGE SCALE GENOMIC DNA]</scope>
    <source>
        <strain evidence="5">ATCC 34711 / CBS 6284 / DSM 70876 / NBRC 10599 / NRRL Y-10934 / UCD 77-7</strain>
    </source>
</reference>
<sequence>MKKKKNQANVTNKMTNSSLTSQSKNALIVLAHPESHSLNHSLMEATVKDLKSKGYQVKVSDLYAMNWDAFVKRSDFKNVTEVQAVSMLEASGRAYTEKALTEDVMEEQAKIEWADLIIFQFPLWWYSMPAILKGWFDRVFSNGFAYGFGFPRDDDIFSKKKALIMVTIGAEEKRFSRKDAYCSTDVLL</sequence>
<dbReference type="Gene3D" id="3.40.50.360">
    <property type="match status" value="1"/>
</dbReference>
<dbReference type="EMBL" id="HE806321">
    <property type="protein sequence ID" value="CCH61961.1"/>
    <property type="molecule type" value="Genomic_DNA"/>
</dbReference>
<dbReference type="STRING" id="1071380.I2H6F9"/>
<evidence type="ECO:0000313" key="5">
    <source>
        <dbReference type="Proteomes" id="UP000002866"/>
    </source>
</evidence>
<dbReference type="Pfam" id="PF02525">
    <property type="entry name" value="Flavodoxin_2"/>
    <property type="match status" value="1"/>
</dbReference>
<dbReference type="GO" id="GO:0003955">
    <property type="term" value="F:NAD(P)H dehydrogenase (quinone) activity"/>
    <property type="evidence" value="ECO:0007669"/>
    <property type="project" value="TreeGrafter"/>
</dbReference>
<evidence type="ECO:0000259" key="3">
    <source>
        <dbReference type="Pfam" id="PF02525"/>
    </source>
</evidence>
<name>I2H6F9_HENB6</name>
<accession>I2H6F9</accession>
<dbReference type="PANTHER" id="PTHR10204:SF34">
    <property type="entry name" value="NAD(P)H DEHYDROGENASE [QUINONE] 1 ISOFORM 1"/>
    <property type="match status" value="1"/>
</dbReference>